<reference evidence="1" key="1">
    <citation type="submission" date="2016-10" db="EMBL/GenBank/DDBJ databases">
        <authorList>
            <person name="de Groot N.N."/>
        </authorList>
    </citation>
    <scope>NUCLEOTIDE SEQUENCE</scope>
</reference>
<dbReference type="SUPFAM" id="SSF46689">
    <property type="entry name" value="Homeodomain-like"/>
    <property type="match status" value="1"/>
</dbReference>
<dbReference type="InterPro" id="IPR027417">
    <property type="entry name" value="P-loop_NTPase"/>
</dbReference>
<dbReference type="AlphaFoldDB" id="A0A1W1CK00"/>
<evidence type="ECO:0000313" key="1">
    <source>
        <dbReference type="EMBL" id="SFV66023.1"/>
    </source>
</evidence>
<gene>
    <name evidence="1" type="ORF">MNB_SM-5-1018</name>
</gene>
<dbReference type="SUPFAM" id="SSF52540">
    <property type="entry name" value="P-loop containing nucleoside triphosphate hydrolases"/>
    <property type="match status" value="1"/>
</dbReference>
<proteinExistence type="predicted"/>
<dbReference type="EMBL" id="FPHH01000091">
    <property type="protein sequence ID" value="SFV66023.1"/>
    <property type="molecule type" value="Genomic_DNA"/>
</dbReference>
<dbReference type="Gene3D" id="1.10.10.60">
    <property type="entry name" value="Homeodomain-like"/>
    <property type="match status" value="1"/>
</dbReference>
<organism evidence="1">
    <name type="scientific">hydrothermal vent metagenome</name>
    <dbReference type="NCBI Taxonomy" id="652676"/>
    <lineage>
        <taxon>unclassified sequences</taxon>
        <taxon>metagenomes</taxon>
        <taxon>ecological metagenomes</taxon>
    </lineage>
</organism>
<accession>A0A1W1CK00</accession>
<sequence>MAVVVDVTNFITSSEASLQAKKTATLLKTLNVNAIIIGPSGIGKKSLASYILPNAPVYDASNFDLLLTALDSSNEIIISNIHLSPNQERLVEAIKKSGVRVIATALNHNLSSEIEELCSIKIELPPLSERPEDVDALIKLFLEEAEELFGGNKESYSWKNMTPDLSQNGDSLRRQVMITYLFQDIKDRDLMELLENYLYEKLGSNNDYKKFLYLYEVPLIRSGLKKYKSQLKLSEKLGLNRNTLRKKISENRQYL</sequence>
<protein>
    <recommendedName>
        <fullName evidence="2">DNA binding HTH domain-containing protein</fullName>
    </recommendedName>
</protein>
<dbReference type="InterPro" id="IPR009057">
    <property type="entry name" value="Homeodomain-like_sf"/>
</dbReference>
<evidence type="ECO:0008006" key="2">
    <source>
        <dbReference type="Google" id="ProtNLM"/>
    </source>
</evidence>
<name>A0A1W1CK00_9ZZZZ</name>